<sequence>MERRLMSAQVGEDEGKHIPSTLPRFGEVVFNNYDGGSNVNIASIRLIEKLNLLNLVYSMPYKLQWLNNKGEMTVTNAYGGYTYSPWIAMVTLNPLLPKEANKVKLKMKIKREKEEKREKKKMMKKRIKRPKGLSIQKDLSIQRDLSVQRKK</sequence>
<keyword evidence="3" id="KW-1185">Reference proteome</keyword>
<feature type="non-terminal residue" evidence="2">
    <location>
        <position position="1"/>
    </location>
</feature>
<feature type="region of interest" description="Disordered" evidence="1">
    <location>
        <begin position="107"/>
        <end position="151"/>
    </location>
</feature>
<gene>
    <name evidence="2" type="ORF">CR513_50311</name>
</gene>
<accession>A0A371EWP4</accession>
<comment type="caution">
    <text evidence="2">The sequence shown here is derived from an EMBL/GenBank/DDBJ whole genome shotgun (WGS) entry which is preliminary data.</text>
</comment>
<feature type="compositionally biased region" description="Basic residues" evidence="1">
    <location>
        <begin position="118"/>
        <end position="131"/>
    </location>
</feature>
<reference evidence="2" key="1">
    <citation type="submission" date="2018-05" db="EMBL/GenBank/DDBJ databases">
        <title>Draft genome of Mucuna pruriens seed.</title>
        <authorList>
            <person name="Nnadi N.E."/>
            <person name="Vos R."/>
            <person name="Hasami M.H."/>
            <person name="Devisetty U.K."/>
            <person name="Aguiy J.C."/>
        </authorList>
    </citation>
    <scope>NUCLEOTIDE SEQUENCE [LARGE SCALE GENOMIC DNA]</scope>
    <source>
        <strain evidence="2">JCA_2017</strain>
    </source>
</reference>
<dbReference type="OrthoDB" id="1747743at2759"/>
<evidence type="ECO:0000313" key="2">
    <source>
        <dbReference type="EMBL" id="RDX70452.1"/>
    </source>
</evidence>
<dbReference type="Proteomes" id="UP000257109">
    <property type="component" value="Unassembled WGS sequence"/>
</dbReference>
<evidence type="ECO:0000313" key="3">
    <source>
        <dbReference type="Proteomes" id="UP000257109"/>
    </source>
</evidence>
<dbReference type="AlphaFoldDB" id="A0A371EWP4"/>
<evidence type="ECO:0000256" key="1">
    <source>
        <dbReference type="SAM" id="MobiDB-lite"/>
    </source>
</evidence>
<proteinExistence type="predicted"/>
<name>A0A371EWP4_MUCPR</name>
<dbReference type="EMBL" id="QJKJ01011704">
    <property type="protein sequence ID" value="RDX70452.1"/>
    <property type="molecule type" value="Genomic_DNA"/>
</dbReference>
<organism evidence="2 3">
    <name type="scientific">Mucuna pruriens</name>
    <name type="common">Velvet bean</name>
    <name type="synonym">Dolichos pruriens</name>
    <dbReference type="NCBI Taxonomy" id="157652"/>
    <lineage>
        <taxon>Eukaryota</taxon>
        <taxon>Viridiplantae</taxon>
        <taxon>Streptophyta</taxon>
        <taxon>Embryophyta</taxon>
        <taxon>Tracheophyta</taxon>
        <taxon>Spermatophyta</taxon>
        <taxon>Magnoliopsida</taxon>
        <taxon>eudicotyledons</taxon>
        <taxon>Gunneridae</taxon>
        <taxon>Pentapetalae</taxon>
        <taxon>rosids</taxon>
        <taxon>fabids</taxon>
        <taxon>Fabales</taxon>
        <taxon>Fabaceae</taxon>
        <taxon>Papilionoideae</taxon>
        <taxon>50 kb inversion clade</taxon>
        <taxon>NPAAA clade</taxon>
        <taxon>indigoferoid/millettioid clade</taxon>
        <taxon>Phaseoleae</taxon>
        <taxon>Mucuna</taxon>
    </lineage>
</organism>
<protein>
    <submittedName>
        <fullName evidence="2">Uncharacterized protein</fullName>
    </submittedName>
</protein>